<evidence type="ECO:0000313" key="8">
    <source>
        <dbReference type="EMBL" id="KAL2084655.1"/>
    </source>
</evidence>
<evidence type="ECO:0000256" key="2">
    <source>
        <dbReference type="ARBA" id="ARBA00009565"/>
    </source>
</evidence>
<proteinExistence type="inferred from homology"/>
<dbReference type="PANTHER" id="PTHR23320">
    <property type="entry name" value="MEMBRANE-SPANNING 4-DOMAINS SUBFAMILY A MS4A -RELATED"/>
    <property type="match status" value="1"/>
</dbReference>
<accession>A0ABD1JDI2</accession>
<feature type="transmembrane region" description="Helical" evidence="7">
    <location>
        <begin position="115"/>
        <end position="134"/>
    </location>
</feature>
<evidence type="ECO:0000256" key="4">
    <source>
        <dbReference type="ARBA" id="ARBA00022989"/>
    </source>
</evidence>
<dbReference type="Proteomes" id="UP001591681">
    <property type="component" value="Unassembled WGS sequence"/>
</dbReference>
<comment type="similarity">
    <text evidence="2">Belongs to the MS4A family.</text>
</comment>
<dbReference type="EMBL" id="JBHFQA010000017">
    <property type="protein sequence ID" value="KAL2084655.1"/>
    <property type="molecule type" value="Genomic_DNA"/>
</dbReference>
<evidence type="ECO:0000256" key="7">
    <source>
        <dbReference type="SAM" id="Phobius"/>
    </source>
</evidence>
<keyword evidence="9" id="KW-1185">Reference proteome</keyword>
<dbReference type="InterPro" id="IPR030417">
    <property type="entry name" value="MS4A"/>
</dbReference>
<feature type="compositionally biased region" description="Polar residues" evidence="6">
    <location>
        <begin position="193"/>
        <end position="203"/>
    </location>
</feature>
<evidence type="ECO:0000256" key="5">
    <source>
        <dbReference type="ARBA" id="ARBA00023136"/>
    </source>
</evidence>
<dbReference type="Pfam" id="PF04103">
    <property type="entry name" value="CD20"/>
    <property type="match status" value="1"/>
</dbReference>
<gene>
    <name evidence="8" type="ORF">ACEWY4_020173</name>
</gene>
<feature type="region of interest" description="Disordered" evidence="6">
    <location>
        <begin position="193"/>
        <end position="217"/>
    </location>
</feature>
<keyword evidence="3 7" id="KW-0812">Transmembrane</keyword>
<sequence length="217" mass="23064">MANSVSSANGFVVVTHVYPQQGAQSVTSPQSRAVSPVTCQLGKFLKGEPLALGTVEIMIGIVVLLFGIVTAFYAITTISLYSGIMFWGAIIYITAGSLTVGANKNLNPCLVKASLGMNIFSTITAGIAIIMHSFDFLLSRAWGIAGVMLVLSVLEFIVSICVSAFACKATCCSDSQQVMYVSSQMPYSIPNSHLSAPPLNTSEVQRDDSKNSVEKYD</sequence>
<dbReference type="PANTHER" id="PTHR23320:SF128">
    <property type="entry name" value="MEMBRANE-SPANNING 4-DOMAINS SUBFAMILY A MEMBER 4A"/>
    <property type="match status" value="1"/>
</dbReference>
<evidence type="ECO:0000256" key="3">
    <source>
        <dbReference type="ARBA" id="ARBA00022692"/>
    </source>
</evidence>
<keyword evidence="4 7" id="KW-1133">Transmembrane helix</keyword>
<feature type="transmembrane region" description="Helical" evidence="7">
    <location>
        <begin position="81"/>
        <end position="103"/>
    </location>
</feature>
<protein>
    <submittedName>
        <fullName evidence="8">Uncharacterized protein</fullName>
    </submittedName>
</protein>
<comment type="caution">
    <text evidence="8">The sequence shown here is derived from an EMBL/GenBank/DDBJ whole genome shotgun (WGS) entry which is preliminary data.</text>
</comment>
<reference evidence="8 9" key="1">
    <citation type="submission" date="2024-09" db="EMBL/GenBank/DDBJ databases">
        <title>A chromosome-level genome assembly of Gray's grenadier anchovy, Coilia grayii.</title>
        <authorList>
            <person name="Fu Z."/>
        </authorList>
    </citation>
    <scope>NUCLEOTIDE SEQUENCE [LARGE SCALE GENOMIC DNA]</scope>
    <source>
        <strain evidence="8">G4</strain>
        <tissue evidence="8">Muscle</tissue>
    </source>
</reference>
<evidence type="ECO:0000313" key="9">
    <source>
        <dbReference type="Proteomes" id="UP001591681"/>
    </source>
</evidence>
<keyword evidence="5 7" id="KW-0472">Membrane</keyword>
<name>A0ABD1JDI2_9TELE</name>
<evidence type="ECO:0000256" key="6">
    <source>
        <dbReference type="SAM" id="MobiDB-lite"/>
    </source>
</evidence>
<dbReference type="AlphaFoldDB" id="A0ABD1JDI2"/>
<organism evidence="8 9">
    <name type="scientific">Coilia grayii</name>
    <name type="common">Gray's grenadier anchovy</name>
    <dbReference type="NCBI Taxonomy" id="363190"/>
    <lineage>
        <taxon>Eukaryota</taxon>
        <taxon>Metazoa</taxon>
        <taxon>Chordata</taxon>
        <taxon>Craniata</taxon>
        <taxon>Vertebrata</taxon>
        <taxon>Euteleostomi</taxon>
        <taxon>Actinopterygii</taxon>
        <taxon>Neopterygii</taxon>
        <taxon>Teleostei</taxon>
        <taxon>Clupei</taxon>
        <taxon>Clupeiformes</taxon>
        <taxon>Clupeoidei</taxon>
        <taxon>Engraulidae</taxon>
        <taxon>Coilinae</taxon>
        <taxon>Coilia</taxon>
    </lineage>
</organism>
<feature type="transmembrane region" description="Helical" evidence="7">
    <location>
        <begin position="50"/>
        <end position="75"/>
    </location>
</feature>
<evidence type="ECO:0000256" key="1">
    <source>
        <dbReference type="ARBA" id="ARBA00004141"/>
    </source>
</evidence>
<feature type="transmembrane region" description="Helical" evidence="7">
    <location>
        <begin position="140"/>
        <end position="167"/>
    </location>
</feature>
<comment type="subcellular location">
    <subcellularLocation>
        <location evidence="1">Membrane</location>
        <topology evidence="1">Multi-pass membrane protein</topology>
    </subcellularLocation>
</comment>
<dbReference type="GO" id="GO:0016020">
    <property type="term" value="C:membrane"/>
    <property type="evidence" value="ECO:0007669"/>
    <property type="project" value="UniProtKB-SubCell"/>
</dbReference>
<dbReference type="InterPro" id="IPR007237">
    <property type="entry name" value="CD20-like"/>
</dbReference>
<feature type="compositionally biased region" description="Basic and acidic residues" evidence="6">
    <location>
        <begin position="204"/>
        <end position="217"/>
    </location>
</feature>